<name>K2AX40_9BACT</name>
<dbReference type="AlphaFoldDB" id="K2AX40"/>
<accession>K2AX40</accession>
<reference evidence="1" key="1">
    <citation type="journal article" date="2012" name="Science">
        <title>Fermentation, hydrogen, and sulfur metabolism in multiple uncultivated bacterial phyla.</title>
        <authorList>
            <person name="Wrighton K.C."/>
            <person name="Thomas B.C."/>
            <person name="Sharon I."/>
            <person name="Miller C.S."/>
            <person name="Castelle C.J."/>
            <person name="VerBerkmoes N.C."/>
            <person name="Wilkins M.J."/>
            <person name="Hettich R.L."/>
            <person name="Lipton M.S."/>
            <person name="Williams K.H."/>
            <person name="Long P.E."/>
            <person name="Banfield J.F."/>
        </authorList>
    </citation>
    <scope>NUCLEOTIDE SEQUENCE [LARGE SCALE GENOMIC DNA]</scope>
</reference>
<evidence type="ECO:0000313" key="1">
    <source>
        <dbReference type="EMBL" id="EKD66281.1"/>
    </source>
</evidence>
<gene>
    <name evidence="1" type="ORF">ACD_49C00054G0003</name>
</gene>
<organism evidence="1">
    <name type="scientific">uncultured bacterium</name>
    <name type="common">gcode 4</name>
    <dbReference type="NCBI Taxonomy" id="1234023"/>
    <lineage>
        <taxon>Bacteria</taxon>
        <taxon>environmental samples</taxon>
    </lineage>
</organism>
<proteinExistence type="predicted"/>
<protein>
    <submittedName>
        <fullName evidence="1">Uncharacterized protein</fullName>
    </submittedName>
</protein>
<sequence>MWFTFNFRQIEKGDAPNIQICFEGKNNWDNIAHFNWNTIKLSENFTRNLMSILNSEQTCTLDLSNKSITRWKFDDCHSFAFALTTWSSLLFHGSPEENEFEKFWLKYIWTYNELSEKNKLKQWDLLTNWKYLSYHELSFINQHNHSFVYLWNIWGQDSFINCHGFEWYIDRDWAWIKEFTEEIWKIFFDVKNWVISIKEWFRKWWRLAINTMDEILVSYSNTWKVYVYRKED</sequence>
<dbReference type="EMBL" id="AMFJ01021640">
    <property type="protein sequence ID" value="EKD66281.1"/>
    <property type="molecule type" value="Genomic_DNA"/>
</dbReference>
<comment type="caution">
    <text evidence="1">The sequence shown here is derived from an EMBL/GenBank/DDBJ whole genome shotgun (WGS) entry which is preliminary data.</text>
</comment>